<proteinExistence type="predicted"/>
<evidence type="ECO:0000313" key="3">
    <source>
        <dbReference type="Proteomes" id="UP001165653"/>
    </source>
</evidence>
<organism evidence="2 3">
    <name type="scientific">Luteolibacter rhizosphaerae</name>
    <dbReference type="NCBI Taxonomy" id="2989719"/>
    <lineage>
        <taxon>Bacteria</taxon>
        <taxon>Pseudomonadati</taxon>
        <taxon>Verrucomicrobiota</taxon>
        <taxon>Verrucomicrobiia</taxon>
        <taxon>Verrucomicrobiales</taxon>
        <taxon>Verrucomicrobiaceae</taxon>
        <taxon>Luteolibacter</taxon>
    </lineage>
</organism>
<name>A0ABT3G3A7_9BACT</name>
<evidence type="ECO:0000313" key="2">
    <source>
        <dbReference type="EMBL" id="MCW1914323.1"/>
    </source>
</evidence>
<feature type="compositionally biased region" description="Polar residues" evidence="1">
    <location>
        <begin position="43"/>
        <end position="63"/>
    </location>
</feature>
<sequence length="265" mass="28582">MPRLKDAREPVPNAKGANESEDYTGRSEVLAAPSKSAPRRQGIDSSPSAVVTGLESTGNEEQQQTLDHLLPELIQRDPVAASHLVMGLAAWERREEALLKVADGWAMKDPRAAAGWAAALEDETERIICLSAACERASRADPALALSLASNSPGFASSELVCGLAGNWMAVDRGAAEKWLAEIKDSHLRDRIWVEAARSIGTRAPADAALLAVEKISPGRLQEEAVISALHQWGMRDHQAAVAWVELFPEGPLRERAEGELFGTR</sequence>
<reference evidence="2" key="1">
    <citation type="submission" date="2022-10" db="EMBL/GenBank/DDBJ databases">
        <title>Luteolibacter sp. GHJ8, whole genome shotgun sequencing project.</title>
        <authorList>
            <person name="Zhao G."/>
            <person name="Shen L."/>
        </authorList>
    </citation>
    <scope>NUCLEOTIDE SEQUENCE</scope>
    <source>
        <strain evidence="2">GHJ8</strain>
    </source>
</reference>
<evidence type="ECO:0000256" key="1">
    <source>
        <dbReference type="SAM" id="MobiDB-lite"/>
    </source>
</evidence>
<gene>
    <name evidence="2" type="ORF">OJ996_12100</name>
</gene>
<dbReference type="Proteomes" id="UP001165653">
    <property type="component" value="Unassembled WGS sequence"/>
</dbReference>
<feature type="region of interest" description="Disordered" evidence="1">
    <location>
        <begin position="1"/>
        <end position="63"/>
    </location>
</feature>
<comment type="caution">
    <text evidence="2">The sequence shown here is derived from an EMBL/GenBank/DDBJ whole genome shotgun (WGS) entry which is preliminary data.</text>
</comment>
<dbReference type="RefSeq" id="WP_264513848.1">
    <property type="nucleotide sequence ID" value="NZ_JAPDDR010000005.1"/>
</dbReference>
<evidence type="ECO:0008006" key="4">
    <source>
        <dbReference type="Google" id="ProtNLM"/>
    </source>
</evidence>
<dbReference type="EMBL" id="JAPDDR010000005">
    <property type="protein sequence ID" value="MCW1914323.1"/>
    <property type="molecule type" value="Genomic_DNA"/>
</dbReference>
<accession>A0ABT3G3A7</accession>
<keyword evidence="3" id="KW-1185">Reference proteome</keyword>
<protein>
    <recommendedName>
        <fullName evidence="4">HEAT repeat protein</fullName>
    </recommendedName>
</protein>